<reference evidence="1 2" key="1">
    <citation type="submission" date="2014-06" db="EMBL/GenBank/DDBJ databases">
        <title>Genetic Variability of E. coli after antibiotic treatment.</title>
        <authorList>
            <person name="Silbergeld E."/>
            <person name="Coles C."/>
            <person name="Seidman J.C."/>
            <person name="You Y."/>
            <person name="George J."/>
            <person name="Nadendla S."/>
            <person name="Daugherty S.C."/>
            <person name="Nagaraj S."/>
            <person name="Ott S."/>
            <person name="Klega K."/>
            <person name="Rasko D."/>
        </authorList>
    </citation>
    <scope>NUCLEOTIDE SEQUENCE [LARGE SCALE GENOMIC DNA]</scope>
    <source>
        <strain evidence="1 2">2-460-02_S1_C1</strain>
    </source>
</reference>
<dbReference type="Proteomes" id="UP000028038">
    <property type="component" value="Unassembled WGS sequence"/>
</dbReference>
<gene>
    <name evidence="1" type="ORF">AB05_3530</name>
</gene>
<sequence length="42" mass="4662">MSDATLTRLIRPIAAARCVLDKVFTPHPAIRRDDIIYTPPGV</sequence>
<dbReference type="EMBL" id="JOSS01000058">
    <property type="protein sequence ID" value="KEO28366.1"/>
    <property type="molecule type" value="Genomic_DNA"/>
</dbReference>
<dbReference type="AlphaFoldDB" id="A0A837AJA2"/>
<protein>
    <submittedName>
        <fullName evidence="1">Uncharacterized protein</fullName>
    </submittedName>
</protein>
<accession>A0A837AJA2</accession>
<comment type="caution">
    <text evidence="1">The sequence shown here is derived from an EMBL/GenBank/DDBJ whole genome shotgun (WGS) entry which is preliminary data.</text>
</comment>
<name>A0A837AJA2_ECOLX</name>
<evidence type="ECO:0000313" key="1">
    <source>
        <dbReference type="EMBL" id="KEO28366.1"/>
    </source>
</evidence>
<proteinExistence type="predicted"/>
<evidence type="ECO:0000313" key="2">
    <source>
        <dbReference type="Proteomes" id="UP000028038"/>
    </source>
</evidence>
<organism evidence="1 2">
    <name type="scientific">Escherichia coli 2-460-02_S1_C1</name>
    <dbReference type="NCBI Taxonomy" id="1444044"/>
    <lineage>
        <taxon>Bacteria</taxon>
        <taxon>Pseudomonadati</taxon>
        <taxon>Pseudomonadota</taxon>
        <taxon>Gammaproteobacteria</taxon>
        <taxon>Enterobacterales</taxon>
        <taxon>Enterobacteriaceae</taxon>
        <taxon>Escherichia</taxon>
    </lineage>
</organism>